<reference evidence="6 7" key="1">
    <citation type="submission" date="2016-11" db="EMBL/GenBank/DDBJ databases">
        <title>The macronuclear genome of Stentor coeruleus: a giant cell with tiny introns.</title>
        <authorList>
            <person name="Slabodnick M."/>
            <person name="Ruby J.G."/>
            <person name="Reiff S.B."/>
            <person name="Swart E.C."/>
            <person name="Gosai S."/>
            <person name="Prabakaran S."/>
            <person name="Witkowska E."/>
            <person name="Larue G.E."/>
            <person name="Fisher S."/>
            <person name="Freeman R.M."/>
            <person name="Gunawardena J."/>
            <person name="Chu W."/>
            <person name="Stover N.A."/>
            <person name="Gregory B.D."/>
            <person name="Nowacki M."/>
            <person name="Derisi J."/>
            <person name="Roy S.W."/>
            <person name="Marshall W.F."/>
            <person name="Sood P."/>
        </authorList>
    </citation>
    <scope>NUCLEOTIDE SEQUENCE [LARGE SCALE GENOMIC DNA]</scope>
    <source>
        <strain evidence="6">WM001</strain>
    </source>
</reference>
<dbReference type="PROSITE" id="PS01359">
    <property type="entry name" value="ZF_PHD_1"/>
    <property type="match status" value="1"/>
</dbReference>
<keyword evidence="2 4" id="KW-0863">Zinc-finger</keyword>
<dbReference type="PROSITE" id="PS51044">
    <property type="entry name" value="ZF_SP_RING"/>
    <property type="match status" value="1"/>
</dbReference>
<feature type="domain" description="SP-RING-type" evidence="5">
    <location>
        <begin position="276"/>
        <end position="356"/>
    </location>
</feature>
<protein>
    <recommendedName>
        <fullName evidence="5">SP-RING-type domain-containing protein</fullName>
    </recommendedName>
</protein>
<dbReference type="GO" id="GO:0008270">
    <property type="term" value="F:zinc ion binding"/>
    <property type="evidence" value="ECO:0007669"/>
    <property type="project" value="UniProtKB-KW"/>
</dbReference>
<gene>
    <name evidence="6" type="ORF">SteCoe_2009</name>
</gene>
<sequence>MEAFSNQTTQILSNYTFCTLKKIVKNIDNSATKKQDMIRSIIFYLSNPKNEANFSFMFPKELLNDLAKILPDRNLKCICEKTNKNNLILCRACNKKQHISCMGSLSMLKFYECTACMISKMNPADEVLDFLVFPYMIGQQTIRKSFNYTENLKNEVFSSKSGIEIQFRCIKLQRPGYCMSWPNKADLYINNVSVRKFKPSSSSSLSKRKDTALDLSTIFKIGVNEIWMIKDLDNEIYALAVVKVHKLTNEEILKKMSAISMLKDKSIEFIKAKFSDDNEIKSCSIRLNLKCPYTLKTITIPARGKDCSHLSCFDLITFIDIQKYENYSWKCPICKGLAYEVYVDKYFEEILNNCRKITMLEGIQLKEDGSYDEIYLEEEDNSLKRKLSDNENLNKELKKESEYVLIKDSKPSRLNAIIIDD</sequence>
<dbReference type="OrthoDB" id="293261at2759"/>
<dbReference type="GO" id="GO:0000785">
    <property type="term" value="C:chromatin"/>
    <property type="evidence" value="ECO:0007669"/>
    <property type="project" value="TreeGrafter"/>
</dbReference>
<dbReference type="Proteomes" id="UP000187209">
    <property type="component" value="Unassembled WGS sequence"/>
</dbReference>
<dbReference type="InterPro" id="IPR004181">
    <property type="entry name" value="Znf_MIZ"/>
</dbReference>
<dbReference type="AlphaFoldDB" id="A0A1R2D0A1"/>
<evidence type="ECO:0000256" key="3">
    <source>
        <dbReference type="ARBA" id="ARBA00022833"/>
    </source>
</evidence>
<keyword evidence="7" id="KW-1185">Reference proteome</keyword>
<dbReference type="GO" id="GO:0016925">
    <property type="term" value="P:protein sumoylation"/>
    <property type="evidence" value="ECO:0007669"/>
    <property type="project" value="TreeGrafter"/>
</dbReference>
<dbReference type="PANTHER" id="PTHR10782:SF4">
    <property type="entry name" value="TONALLI, ISOFORM E"/>
    <property type="match status" value="1"/>
</dbReference>
<dbReference type="GO" id="GO:0061665">
    <property type="term" value="F:SUMO ligase activity"/>
    <property type="evidence" value="ECO:0007669"/>
    <property type="project" value="TreeGrafter"/>
</dbReference>
<name>A0A1R2D0A1_9CILI</name>
<evidence type="ECO:0000256" key="2">
    <source>
        <dbReference type="ARBA" id="ARBA00022771"/>
    </source>
</evidence>
<dbReference type="Pfam" id="PF02891">
    <property type="entry name" value="zf-MIZ"/>
    <property type="match status" value="1"/>
</dbReference>
<evidence type="ECO:0000259" key="5">
    <source>
        <dbReference type="PROSITE" id="PS51044"/>
    </source>
</evidence>
<comment type="caution">
    <text evidence="6">The sequence shown here is derived from an EMBL/GenBank/DDBJ whole genome shotgun (WGS) entry which is preliminary data.</text>
</comment>
<keyword evidence="3" id="KW-0862">Zinc</keyword>
<dbReference type="InterPro" id="IPR019786">
    <property type="entry name" value="Zinc_finger_PHD-type_CS"/>
</dbReference>
<evidence type="ECO:0000313" key="7">
    <source>
        <dbReference type="Proteomes" id="UP000187209"/>
    </source>
</evidence>
<dbReference type="PANTHER" id="PTHR10782">
    <property type="entry name" value="ZINC FINGER MIZ DOMAIN-CONTAINING PROTEIN"/>
    <property type="match status" value="1"/>
</dbReference>
<keyword evidence="1" id="KW-0479">Metal-binding</keyword>
<organism evidence="6 7">
    <name type="scientific">Stentor coeruleus</name>
    <dbReference type="NCBI Taxonomy" id="5963"/>
    <lineage>
        <taxon>Eukaryota</taxon>
        <taxon>Sar</taxon>
        <taxon>Alveolata</taxon>
        <taxon>Ciliophora</taxon>
        <taxon>Postciliodesmatophora</taxon>
        <taxon>Heterotrichea</taxon>
        <taxon>Heterotrichida</taxon>
        <taxon>Stentoridae</taxon>
        <taxon>Stentor</taxon>
    </lineage>
</organism>
<dbReference type="CDD" id="cd16650">
    <property type="entry name" value="SP-RING_PIAS-like"/>
    <property type="match status" value="1"/>
</dbReference>
<proteinExistence type="predicted"/>
<dbReference type="Gene3D" id="3.30.40.10">
    <property type="entry name" value="Zinc/RING finger domain, C3HC4 (zinc finger)"/>
    <property type="match status" value="2"/>
</dbReference>
<dbReference type="InterPro" id="IPR013083">
    <property type="entry name" value="Znf_RING/FYVE/PHD"/>
</dbReference>
<dbReference type="SUPFAM" id="SSF57903">
    <property type="entry name" value="FYVE/PHD zinc finger"/>
    <property type="match status" value="1"/>
</dbReference>
<accession>A0A1R2D0A1</accession>
<dbReference type="EMBL" id="MPUH01000022">
    <property type="protein sequence ID" value="OMJ94676.1"/>
    <property type="molecule type" value="Genomic_DNA"/>
</dbReference>
<evidence type="ECO:0000313" key="6">
    <source>
        <dbReference type="EMBL" id="OMJ94676.1"/>
    </source>
</evidence>
<evidence type="ECO:0000256" key="1">
    <source>
        <dbReference type="ARBA" id="ARBA00022723"/>
    </source>
</evidence>
<evidence type="ECO:0000256" key="4">
    <source>
        <dbReference type="PROSITE-ProRule" id="PRU00452"/>
    </source>
</evidence>
<dbReference type="InterPro" id="IPR011011">
    <property type="entry name" value="Znf_FYVE_PHD"/>
</dbReference>